<dbReference type="Proteomes" id="UP001501410">
    <property type="component" value="Unassembled WGS sequence"/>
</dbReference>
<dbReference type="EMBL" id="BAABEZ010000024">
    <property type="protein sequence ID" value="GAA4457816.1"/>
    <property type="molecule type" value="Genomic_DNA"/>
</dbReference>
<evidence type="ECO:0000313" key="2">
    <source>
        <dbReference type="Proteomes" id="UP001501410"/>
    </source>
</evidence>
<reference evidence="2" key="1">
    <citation type="journal article" date="2019" name="Int. J. Syst. Evol. Microbiol.">
        <title>The Global Catalogue of Microorganisms (GCM) 10K type strain sequencing project: providing services to taxonomists for standard genome sequencing and annotation.</title>
        <authorList>
            <consortium name="The Broad Institute Genomics Platform"/>
            <consortium name="The Broad Institute Genome Sequencing Center for Infectious Disease"/>
            <person name="Wu L."/>
            <person name="Ma J."/>
        </authorList>
    </citation>
    <scope>NUCLEOTIDE SEQUENCE [LARGE SCALE GENOMIC DNA]</scope>
    <source>
        <strain evidence="2">JCM 31921</strain>
    </source>
</reference>
<name>A0ABP8N070_9BACT</name>
<sequence>MPDTEALAELRKCKTDTLYWLLNEVSIVNGEYHVAALAKDVLTERGEQP</sequence>
<evidence type="ECO:0000313" key="1">
    <source>
        <dbReference type="EMBL" id="GAA4457816.1"/>
    </source>
</evidence>
<proteinExistence type="predicted"/>
<accession>A0ABP8N070</accession>
<keyword evidence="2" id="KW-1185">Reference proteome</keyword>
<organism evidence="1 2">
    <name type="scientific">Rurimicrobium arvi</name>
    <dbReference type="NCBI Taxonomy" id="2049916"/>
    <lineage>
        <taxon>Bacteria</taxon>
        <taxon>Pseudomonadati</taxon>
        <taxon>Bacteroidota</taxon>
        <taxon>Chitinophagia</taxon>
        <taxon>Chitinophagales</taxon>
        <taxon>Chitinophagaceae</taxon>
        <taxon>Rurimicrobium</taxon>
    </lineage>
</organism>
<protein>
    <submittedName>
        <fullName evidence="1">Uncharacterized protein</fullName>
    </submittedName>
</protein>
<comment type="caution">
    <text evidence="1">The sequence shown here is derived from an EMBL/GenBank/DDBJ whole genome shotgun (WGS) entry which is preliminary data.</text>
</comment>
<gene>
    <name evidence="1" type="ORF">GCM10023092_25100</name>
</gene>